<organism evidence="1 2">
    <name type="scientific">Metabacillus hrfriensis</name>
    <dbReference type="NCBI Taxonomy" id="3048891"/>
    <lineage>
        <taxon>Bacteria</taxon>
        <taxon>Bacillati</taxon>
        <taxon>Bacillota</taxon>
        <taxon>Bacilli</taxon>
        <taxon>Bacillales</taxon>
        <taxon>Bacillaceae</taxon>
        <taxon>Metabacillus</taxon>
    </lineage>
</organism>
<keyword evidence="2" id="KW-1185">Reference proteome</keyword>
<reference evidence="2" key="1">
    <citation type="journal article" date="2025" name="Aquaculture">
        <title>Assessment of the bioflocculant production and safety properties of Metabacillus hrfriensis sp. nov. based on phenotypic and whole-genome sequencing analysis.</title>
        <authorList>
            <person name="Zhang R."/>
            <person name="Zhao Z."/>
            <person name="Luo L."/>
            <person name="Wang S."/>
            <person name="Guo K."/>
            <person name="Xu W."/>
        </authorList>
    </citation>
    <scope>NUCLEOTIDE SEQUENCE [LARGE SCALE GENOMIC DNA]</scope>
    <source>
        <strain evidence="2">CT-WN-B3</strain>
    </source>
</reference>
<evidence type="ECO:0000313" key="2">
    <source>
        <dbReference type="Proteomes" id="UP001226091"/>
    </source>
</evidence>
<dbReference type="EMBL" id="CP126116">
    <property type="protein sequence ID" value="WHZ60292.1"/>
    <property type="molecule type" value="Genomic_DNA"/>
</dbReference>
<sequence length="300" mass="32927">MKLKKSSVADLSLLLVAFIWGSTFVIVQKAIHFMPPHFFNGIRFFAAAVILTMISIRVTRFRLSKDTLLAGMSLGVFLFLGYAFQTVGLLYTTSSKTGFITGLSVMIVPLLSIWLLRERARKTVYFAAGLGTAGLYLLTLSDFSSLNIGDLLVLFCAAAFALHIIFTGRFSGSHDAWMLTIVQLSTVSILSFLASGVFEAANVKENFGSMFTFEVLFALIITALFATAFAFFVQTKLQQYTTASRVALIYASEPVFAALTAFIFIGERMTVYGMIGCLLILAAMLTAEWKQNSTEESLSI</sequence>
<accession>A0ACD4RII0</accession>
<name>A0ACD4RII0_9BACI</name>
<gene>
    <name evidence="1" type="ORF">QLQ22_16185</name>
</gene>
<protein>
    <submittedName>
        <fullName evidence="1">DMT family transporter</fullName>
    </submittedName>
</protein>
<evidence type="ECO:0000313" key="1">
    <source>
        <dbReference type="EMBL" id="WHZ60292.1"/>
    </source>
</evidence>
<proteinExistence type="predicted"/>
<dbReference type="Proteomes" id="UP001226091">
    <property type="component" value="Chromosome"/>
</dbReference>